<organism evidence="2 3">
    <name type="scientific">Romboutsia sedimentorum</name>
    <dbReference type="NCBI Taxonomy" id="1368474"/>
    <lineage>
        <taxon>Bacteria</taxon>
        <taxon>Bacillati</taxon>
        <taxon>Bacillota</taxon>
        <taxon>Clostridia</taxon>
        <taxon>Peptostreptococcales</taxon>
        <taxon>Peptostreptococcaceae</taxon>
        <taxon>Romboutsia</taxon>
    </lineage>
</organism>
<evidence type="ECO:0000313" key="2">
    <source>
        <dbReference type="EMBL" id="MDK2562734.1"/>
    </source>
</evidence>
<dbReference type="EMBL" id="JASKYM010000001">
    <property type="protein sequence ID" value="MDK2562734.1"/>
    <property type="molecule type" value="Genomic_DNA"/>
</dbReference>
<evidence type="ECO:0000313" key="3">
    <source>
        <dbReference type="Proteomes" id="UP001301012"/>
    </source>
</evidence>
<name>A0ABT7E728_9FIRM</name>
<accession>A0ABT7E728</accession>
<sequence>MSNGNLSCSATNCVHNNASSCYAGAISVAGTQATTTGSTTCASFEDRSSSSMSNCGSEGCTCTKTGSIACQATKCSYNNSGSCKASSVQINAQNASCETFICK</sequence>
<feature type="domain" description="DUF1540" evidence="1">
    <location>
        <begin position="7"/>
        <end position="44"/>
    </location>
</feature>
<dbReference type="Pfam" id="PF07561">
    <property type="entry name" value="DUF1540"/>
    <property type="match status" value="2"/>
</dbReference>
<proteinExistence type="predicted"/>
<reference evidence="2 3" key="1">
    <citation type="submission" date="2023-05" db="EMBL/GenBank/DDBJ databases">
        <title>Rombocin, a short stable natural nisin variant, displays selective antimicrobial activity against Listeria monocytogenes and employs dual mode of action to kill target bacterial strains.</title>
        <authorList>
            <person name="Wambui J."/>
            <person name="Stephan R."/>
            <person name="Kuipers O.P."/>
        </authorList>
    </citation>
    <scope>NUCLEOTIDE SEQUENCE [LARGE SCALE GENOMIC DNA]</scope>
    <source>
        <strain evidence="2 3">RC002</strain>
    </source>
</reference>
<dbReference type="RefSeq" id="WP_284131696.1">
    <property type="nucleotide sequence ID" value="NZ_JASKYM010000001.1"/>
</dbReference>
<keyword evidence="3" id="KW-1185">Reference proteome</keyword>
<dbReference type="InterPro" id="IPR011437">
    <property type="entry name" value="DUF1540"/>
</dbReference>
<dbReference type="Proteomes" id="UP001301012">
    <property type="component" value="Unassembled WGS sequence"/>
</dbReference>
<gene>
    <name evidence="2" type="ORF">QOZ84_04160</name>
</gene>
<evidence type="ECO:0000259" key="1">
    <source>
        <dbReference type="Pfam" id="PF07561"/>
    </source>
</evidence>
<protein>
    <submittedName>
        <fullName evidence="2">DUF1540 domain-containing protein</fullName>
    </submittedName>
</protein>
<feature type="domain" description="DUF1540" evidence="1">
    <location>
        <begin position="68"/>
        <end position="100"/>
    </location>
</feature>
<comment type="caution">
    <text evidence="2">The sequence shown here is derived from an EMBL/GenBank/DDBJ whole genome shotgun (WGS) entry which is preliminary data.</text>
</comment>